<dbReference type="InterPro" id="IPR006091">
    <property type="entry name" value="Acyl-CoA_Oxase/DH_mid-dom"/>
</dbReference>
<dbReference type="PIRSF" id="PIRSF016578">
    <property type="entry name" value="HsaA"/>
    <property type="match status" value="1"/>
</dbReference>
<dbReference type="Pfam" id="PF02771">
    <property type="entry name" value="Acyl-CoA_dh_N"/>
    <property type="match status" value="1"/>
</dbReference>
<dbReference type="FunFam" id="1.20.140.10:FF:000001">
    <property type="entry name" value="Acyl-CoA dehydrogenase"/>
    <property type="match status" value="1"/>
</dbReference>
<dbReference type="PROSITE" id="PS00073">
    <property type="entry name" value="ACYL_COA_DH_2"/>
    <property type="match status" value="1"/>
</dbReference>
<dbReference type="RefSeq" id="WP_279860243.1">
    <property type="nucleotide sequence ID" value="NZ_JAODZU010000012.1"/>
</dbReference>
<gene>
    <name evidence="11" type="ORF">N7330_11595</name>
</gene>
<dbReference type="Gene3D" id="1.20.140.10">
    <property type="entry name" value="Butyryl-CoA Dehydrogenase, subunit A, domain 3"/>
    <property type="match status" value="1"/>
</dbReference>
<dbReference type="FunFam" id="2.40.110.10:FF:000001">
    <property type="entry name" value="Acyl-CoA dehydrogenase, mitochondrial"/>
    <property type="match status" value="1"/>
</dbReference>
<accession>A0AA42HSX0</accession>
<evidence type="ECO:0000256" key="1">
    <source>
        <dbReference type="ARBA" id="ARBA00001974"/>
    </source>
</evidence>
<evidence type="ECO:0000259" key="8">
    <source>
        <dbReference type="Pfam" id="PF00441"/>
    </source>
</evidence>
<comment type="cofactor">
    <cofactor evidence="1">
        <name>FAD</name>
        <dbReference type="ChEBI" id="CHEBI:57692"/>
    </cofactor>
</comment>
<reference evidence="11" key="1">
    <citation type="submission" date="2022-09" db="EMBL/GenBank/DDBJ databases">
        <title>Intensive care unit water sources are persistently colonized with multi-drug resistant bacteria and are the site of extensive horizontal gene transfer of antibiotic resistance genes.</title>
        <authorList>
            <person name="Diorio-Toth L."/>
        </authorList>
    </citation>
    <scope>NUCLEOTIDE SEQUENCE</scope>
    <source>
        <strain evidence="11">GD04130</strain>
    </source>
</reference>
<dbReference type="Pfam" id="PF00441">
    <property type="entry name" value="Acyl-CoA_dh_1"/>
    <property type="match status" value="1"/>
</dbReference>
<keyword evidence="6" id="KW-0274">FAD</keyword>
<dbReference type="SUPFAM" id="SSF56645">
    <property type="entry name" value="Acyl-CoA dehydrogenase NM domain-like"/>
    <property type="match status" value="1"/>
</dbReference>
<evidence type="ECO:0000256" key="5">
    <source>
        <dbReference type="ARBA" id="ARBA00022630"/>
    </source>
</evidence>
<evidence type="ECO:0000313" key="11">
    <source>
        <dbReference type="EMBL" id="MDH0363688.1"/>
    </source>
</evidence>
<protein>
    <submittedName>
        <fullName evidence="11">Acyl-CoA dehydrogenase family protein</fullName>
    </submittedName>
</protein>
<dbReference type="Proteomes" id="UP001158297">
    <property type="component" value="Unassembled WGS sequence"/>
</dbReference>
<evidence type="ECO:0000256" key="7">
    <source>
        <dbReference type="ARBA" id="ARBA00023002"/>
    </source>
</evidence>
<dbReference type="InterPro" id="IPR009075">
    <property type="entry name" value="AcylCo_DH/oxidase_C"/>
</dbReference>
<evidence type="ECO:0000259" key="10">
    <source>
        <dbReference type="Pfam" id="PF02771"/>
    </source>
</evidence>
<organism evidence="11 12">
    <name type="scientific">Comamonas aquatica</name>
    <dbReference type="NCBI Taxonomy" id="225991"/>
    <lineage>
        <taxon>Bacteria</taxon>
        <taxon>Pseudomonadati</taxon>
        <taxon>Pseudomonadota</taxon>
        <taxon>Betaproteobacteria</taxon>
        <taxon>Burkholderiales</taxon>
        <taxon>Comamonadaceae</taxon>
        <taxon>Comamonas</taxon>
    </lineage>
</organism>
<dbReference type="InterPro" id="IPR046373">
    <property type="entry name" value="Acyl-CoA_Oxase/DH_mid-dom_sf"/>
</dbReference>
<dbReference type="Gene3D" id="2.40.110.10">
    <property type="entry name" value="Butyryl-CoA Dehydrogenase, subunit A, domain 2"/>
    <property type="match status" value="1"/>
</dbReference>
<feature type="domain" description="Acyl-CoA dehydrogenase/oxidase N-terminal" evidence="10">
    <location>
        <begin position="9"/>
        <end position="117"/>
    </location>
</feature>
<dbReference type="InterPro" id="IPR036250">
    <property type="entry name" value="AcylCo_DH-like_C"/>
</dbReference>
<dbReference type="PANTHER" id="PTHR43884">
    <property type="entry name" value="ACYL-COA DEHYDROGENASE"/>
    <property type="match status" value="1"/>
</dbReference>
<evidence type="ECO:0000256" key="3">
    <source>
        <dbReference type="ARBA" id="ARBA00009347"/>
    </source>
</evidence>
<comment type="caution">
    <text evidence="11">The sequence shown here is derived from an EMBL/GenBank/DDBJ whole genome shotgun (WGS) entry which is preliminary data.</text>
</comment>
<dbReference type="InterPro" id="IPR037069">
    <property type="entry name" value="AcylCoA_DH/ox_N_sf"/>
</dbReference>
<dbReference type="AlphaFoldDB" id="A0AA42HSX0"/>
<comment type="similarity">
    <text evidence="3">Belongs to the acyl-CoA dehydrogenase family.</text>
</comment>
<dbReference type="GO" id="GO:0003995">
    <property type="term" value="F:acyl-CoA dehydrogenase activity"/>
    <property type="evidence" value="ECO:0007669"/>
    <property type="project" value="InterPro"/>
</dbReference>
<feature type="domain" description="Acyl-CoA oxidase/dehydrogenase middle" evidence="9">
    <location>
        <begin position="121"/>
        <end position="217"/>
    </location>
</feature>
<evidence type="ECO:0000256" key="4">
    <source>
        <dbReference type="ARBA" id="ARBA00022456"/>
    </source>
</evidence>
<dbReference type="InterPro" id="IPR006089">
    <property type="entry name" value="Acyl-CoA_DH_CS"/>
</dbReference>
<keyword evidence="4" id="KW-0101">Branched-chain amino acid catabolism</keyword>
<evidence type="ECO:0000313" key="12">
    <source>
        <dbReference type="Proteomes" id="UP001158297"/>
    </source>
</evidence>
<evidence type="ECO:0000256" key="6">
    <source>
        <dbReference type="ARBA" id="ARBA00022827"/>
    </source>
</evidence>
<feature type="domain" description="Acyl-CoA dehydrogenase/oxidase C-terminal" evidence="8">
    <location>
        <begin position="230"/>
        <end position="378"/>
    </location>
</feature>
<sequence>MIRDPEILEALLDSVRRFVRERLVPAENEVAETDEIPESIVQEMRDLGLFGLTIPEKFGGLELTMEEEVAVLLELCQTSPSFRSIIGTTVGIGSQGILMDGTPEQQAQWLPKLATGEVIASFALTEPEAGSDAASIRTTAIKNGDFYVINGTKRYITNAPHAGIFTLMARTNPNDKGAGGVSSFIVDAKTPGISFGKYDKKMGQRGAHTCDVIFDNVKVPAANLIGLKEGQGFKTAMKVLEKGRIHIAAVAVGVAKRILRDALAYALDRKQFGQSICDFQLVQAMLADSQAELYAAECMTVDAARRRDAGLNVSTEASSAKMFATEMCGRVADRAVQILGGAGYMTEYGIERFYRDVRLFRLYEGTTQIQQLIIAKNMIREARANA</sequence>
<dbReference type="GO" id="GO:0009083">
    <property type="term" value="P:branched-chain amino acid catabolic process"/>
    <property type="evidence" value="ECO:0007669"/>
    <property type="project" value="UniProtKB-KW"/>
</dbReference>
<evidence type="ECO:0000259" key="9">
    <source>
        <dbReference type="Pfam" id="PF02770"/>
    </source>
</evidence>
<dbReference type="GO" id="GO:0050660">
    <property type="term" value="F:flavin adenine dinucleotide binding"/>
    <property type="evidence" value="ECO:0007669"/>
    <property type="project" value="InterPro"/>
</dbReference>
<dbReference type="PANTHER" id="PTHR43884:SF40">
    <property type="entry name" value="ACYL-COA DEHYDROGENASE"/>
    <property type="match status" value="1"/>
</dbReference>
<comment type="pathway">
    <text evidence="2">Amino-acid degradation; L-valine degradation.</text>
</comment>
<proteinExistence type="inferred from homology"/>
<dbReference type="Pfam" id="PF02770">
    <property type="entry name" value="Acyl-CoA_dh_M"/>
    <property type="match status" value="1"/>
</dbReference>
<keyword evidence="5" id="KW-0285">Flavoprotein</keyword>
<dbReference type="InterPro" id="IPR009100">
    <property type="entry name" value="AcylCoA_DH/oxidase_NM_dom_sf"/>
</dbReference>
<dbReference type="SUPFAM" id="SSF47203">
    <property type="entry name" value="Acyl-CoA dehydrogenase C-terminal domain-like"/>
    <property type="match status" value="1"/>
</dbReference>
<dbReference type="InterPro" id="IPR013786">
    <property type="entry name" value="AcylCoA_DH/ox_N"/>
</dbReference>
<dbReference type="PROSITE" id="PS00072">
    <property type="entry name" value="ACYL_COA_DH_1"/>
    <property type="match status" value="1"/>
</dbReference>
<dbReference type="Gene3D" id="1.10.540.10">
    <property type="entry name" value="Acyl-CoA dehydrogenase/oxidase, N-terminal domain"/>
    <property type="match status" value="1"/>
</dbReference>
<evidence type="ECO:0000256" key="2">
    <source>
        <dbReference type="ARBA" id="ARBA00005109"/>
    </source>
</evidence>
<keyword evidence="7" id="KW-0560">Oxidoreductase</keyword>
<name>A0AA42HSX0_9BURK</name>
<dbReference type="EMBL" id="JAODZU010000012">
    <property type="protein sequence ID" value="MDH0363688.1"/>
    <property type="molecule type" value="Genomic_DNA"/>
</dbReference>